<evidence type="ECO:0000256" key="5">
    <source>
        <dbReference type="ARBA" id="ARBA00022692"/>
    </source>
</evidence>
<evidence type="ECO:0000256" key="4">
    <source>
        <dbReference type="ARBA" id="ARBA00022679"/>
    </source>
</evidence>
<evidence type="ECO:0000256" key="3">
    <source>
        <dbReference type="ARBA" id="ARBA00022676"/>
    </source>
</evidence>
<feature type="transmembrane region" description="Helical" evidence="8">
    <location>
        <begin position="360"/>
        <end position="378"/>
    </location>
</feature>
<evidence type="ECO:0000256" key="1">
    <source>
        <dbReference type="ARBA" id="ARBA00004651"/>
    </source>
</evidence>
<keyword evidence="5 8" id="KW-0812">Transmembrane</keyword>
<dbReference type="EMBL" id="JACATZ010000001">
    <property type="protein sequence ID" value="NWJ46556.1"/>
    <property type="molecule type" value="Genomic_DNA"/>
</dbReference>
<evidence type="ECO:0000256" key="7">
    <source>
        <dbReference type="ARBA" id="ARBA00023136"/>
    </source>
</evidence>
<dbReference type="AlphaFoldDB" id="A0A8T7M3F8"/>
<keyword evidence="7 8" id="KW-0472">Membrane</keyword>
<proteinExistence type="predicted"/>
<dbReference type="Proteomes" id="UP001431572">
    <property type="component" value="Chromosome 1"/>
</dbReference>
<evidence type="ECO:0000313" key="11">
    <source>
        <dbReference type="Proteomes" id="UP000521676"/>
    </source>
</evidence>
<keyword evidence="2" id="KW-1003">Cell membrane</keyword>
<dbReference type="GO" id="GO:0009103">
    <property type="term" value="P:lipopolysaccharide biosynthetic process"/>
    <property type="evidence" value="ECO:0007669"/>
    <property type="project" value="UniProtKB-ARBA"/>
</dbReference>
<dbReference type="EMBL" id="CP128399">
    <property type="protein sequence ID" value="WJW65925.1"/>
    <property type="molecule type" value="Genomic_DNA"/>
</dbReference>
<keyword evidence="3" id="KW-0328">Glycosyltransferase</keyword>
<dbReference type="GO" id="GO:0016763">
    <property type="term" value="F:pentosyltransferase activity"/>
    <property type="evidence" value="ECO:0007669"/>
    <property type="project" value="TreeGrafter"/>
</dbReference>
<organism evidence="9 11">
    <name type="scientific">Candidatus Chlorohelix allophototropha</name>
    <dbReference type="NCBI Taxonomy" id="3003348"/>
    <lineage>
        <taxon>Bacteria</taxon>
        <taxon>Bacillati</taxon>
        <taxon>Chloroflexota</taxon>
        <taxon>Chloroflexia</taxon>
        <taxon>Candidatus Chloroheliales</taxon>
        <taxon>Candidatus Chloroheliaceae</taxon>
        <taxon>Candidatus Chlorohelix</taxon>
    </lineage>
</organism>
<evidence type="ECO:0000313" key="12">
    <source>
        <dbReference type="Proteomes" id="UP001431572"/>
    </source>
</evidence>
<dbReference type="InterPro" id="IPR050297">
    <property type="entry name" value="LipidA_mod_glycosyltrf_83"/>
</dbReference>
<evidence type="ECO:0000256" key="2">
    <source>
        <dbReference type="ARBA" id="ARBA00022475"/>
    </source>
</evidence>
<evidence type="ECO:0000256" key="8">
    <source>
        <dbReference type="SAM" id="Phobius"/>
    </source>
</evidence>
<dbReference type="PANTHER" id="PTHR33908:SF11">
    <property type="entry name" value="MEMBRANE PROTEIN"/>
    <property type="match status" value="1"/>
</dbReference>
<evidence type="ECO:0000313" key="9">
    <source>
        <dbReference type="EMBL" id="NWJ46556.1"/>
    </source>
</evidence>
<name>A0A8T7M3F8_9CHLR</name>
<keyword evidence="6 8" id="KW-1133">Transmembrane helix</keyword>
<comment type="subcellular location">
    <subcellularLocation>
        <location evidence="1">Cell membrane</location>
        <topology evidence="1">Multi-pass membrane protein</topology>
    </subcellularLocation>
</comment>
<feature type="transmembrane region" description="Helical" evidence="8">
    <location>
        <begin position="174"/>
        <end position="192"/>
    </location>
</feature>
<feature type="transmembrane region" description="Helical" evidence="8">
    <location>
        <begin position="118"/>
        <end position="139"/>
    </location>
</feature>
<dbReference type="PANTHER" id="PTHR33908">
    <property type="entry name" value="MANNOSYLTRANSFERASE YKCB-RELATED"/>
    <property type="match status" value="1"/>
</dbReference>
<protein>
    <submittedName>
        <fullName evidence="10">Glycosyltransferase family 39 protein</fullName>
    </submittedName>
</protein>
<reference evidence="9 11" key="1">
    <citation type="submission" date="2020-06" db="EMBL/GenBank/DDBJ databases">
        <title>Anoxygenic phototrophic Chloroflexota member uses a Type I reaction center.</title>
        <authorList>
            <person name="Tsuji J.M."/>
            <person name="Shaw N.A."/>
            <person name="Nagashima S."/>
            <person name="Venkiteswaran J."/>
            <person name="Schiff S.L."/>
            <person name="Hanada S."/>
            <person name="Tank M."/>
            <person name="Neufeld J.D."/>
        </authorList>
    </citation>
    <scope>NUCLEOTIDE SEQUENCE [LARGE SCALE GENOMIC DNA]</scope>
    <source>
        <strain evidence="9">L227-S17</strain>
    </source>
</reference>
<feature type="transmembrane region" description="Helical" evidence="8">
    <location>
        <begin position="204"/>
        <end position="236"/>
    </location>
</feature>
<reference evidence="10" key="2">
    <citation type="journal article" date="2024" name="Nature">
        <title>Anoxygenic phototroph of the Chloroflexota uses a type I reaction centre.</title>
        <authorList>
            <person name="Tsuji J.M."/>
            <person name="Shaw N.A."/>
            <person name="Nagashima S."/>
            <person name="Venkiteswaran J.J."/>
            <person name="Schiff S.L."/>
            <person name="Watanabe T."/>
            <person name="Fukui M."/>
            <person name="Hanada S."/>
            <person name="Tank M."/>
            <person name="Neufeld J.D."/>
        </authorList>
    </citation>
    <scope>NUCLEOTIDE SEQUENCE</scope>
    <source>
        <strain evidence="10">L227-S17</strain>
    </source>
</reference>
<keyword evidence="4" id="KW-0808">Transferase</keyword>
<dbReference type="RefSeq" id="WP_341467812.1">
    <property type="nucleotide sequence ID" value="NZ_CP128399.1"/>
</dbReference>
<evidence type="ECO:0000313" key="10">
    <source>
        <dbReference type="EMBL" id="WJW65925.1"/>
    </source>
</evidence>
<feature type="transmembrane region" description="Helical" evidence="8">
    <location>
        <begin position="333"/>
        <end position="354"/>
    </location>
</feature>
<feature type="transmembrane region" description="Helical" evidence="8">
    <location>
        <begin position="26"/>
        <end position="45"/>
    </location>
</feature>
<gene>
    <name evidence="9" type="ORF">HXX08_11810</name>
    <name evidence="10" type="ORF">OZ401_001705</name>
</gene>
<feature type="transmembrane region" description="Helical" evidence="8">
    <location>
        <begin position="145"/>
        <end position="167"/>
    </location>
</feature>
<dbReference type="Proteomes" id="UP000521676">
    <property type="component" value="Unassembled WGS sequence"/>
</dbReference>
<feature type="transmembrane region" description="Helical" evidence="8">
    <location>
        <begin position="248"/>
        <end position="272"/>
    </location>
</feature>
<sequence>MQTSRKNLEKPAVKAGLKLPVTASDWLVLALFLLLGGLLLAKIIFSFNIMWQIFNYPFQVDESEGMIVSEVGMMAKGVDIFAPPSREIFISAPYTPLYYWLNLPFLEIMPGSFKPGRLISFIATLGSALIIFRLVLLYGKTRTKPSFSGAIIAAASWGSLGLVAFWGGAVKPDITAVFFNLLAIWFAAKWDLGQRAFRFLGTDGWLYLSALMAAMSVQTKQTAFAAAAAVLCFALIKRPLSALKFLGLYLLLGFAPMWLMNLLSNGGFWWHIVTVHELPWSFSNYWKFASAFTLNYQIYLVVALFFATLYLVEILPRLLKRRNPFPTLAQNPATLLLGYAATTLLVTFSAGTYGGNHNHLLEFAAAMSIGVGLSLSRLREWWQSDTKQIYRWIYPLALLLLAVQALAMFVAEGRIKPADFPVLGSIAPTRASLTFLHDRFSDPEWLGLQYRVPQPDQINGYSRVVQFITNDTGALIYSDDVSLVMPTGKRIFTTDTFTQTHATFYGRWDESQLVQMVRERKFSIIVLRESIQKRVSEGGQLQDIYLSPALASAILENYDQTCPDRATIYEPKDKDKSKRCG</sequence>
<keyword evidence="12" id="KW-1185">Reference proteome</keyword>
<evidence type="ECO:0000256" key="6">
    <source>
        <dbReference type="ARBA" id="ARBA00022989"/>
    </source>
</evidence>
<feature type="transmembrane region" description="Helical" evidence="8">
    <location>
        <begin position="390"/>
        <end position="411"/>
    </location>
</feature>
<accession>A0A8T7M3F8</accession>
<feature type="transmembrane region" description="Helical" evidence="8">
    <location>
        <begin position="292"/>
        <end position="312"/>
    </location>
</feature>
<dbReference type="GO" id="GO:0005886">
    <property type="term" value="C:plasma membrane"/>
    <property type="evidence" value="ECO:0007669"/>
    <property type="project" value="UniProtKB-SubCell"/>
</dbReference>